<organism evidence="1 2">
    <name type="scientific">Asticcacaulis aquaticus</name>
    <dbReference type="NCBI Taxonomy" id="2984212"/>
    <lineage>
        <taxon>Bacteria</taxon>
        <taxon>Pseudomonadati</taxon>
        <taxon>Pseudomonadota</taxon>
        <taxon>Alphaproteobacteria</taxon>
        <taxon>Caulobacterales</taxon>
        <taxon>Caulobacteraceae</taxon>
        <taxon>Asticcacaulis</taxon>
    </lineage>
</organism>
<dbReference type="Proteomes" id="UP001214854">
    <property type="component" value="Unassembled WGS sequence"/>
</dbReference>
<keyword evidence="2" id="KW-1185">Reference proteome</keyword>
<protein>
    <recommendedName>
        <fullName evidence="3">Sel1 repeat family protein</fullName>
    </recommendedName>
</protein>
<gene>
    <name evidence="1" type="ORF">PQU92_10410</name>
</gene>
<evidence type="ECO:0000313" key="2">
    <source>
        <dbReference type="Proteomes" id="UP001214854"/>
    </source>
</evidence>
<dbReference type="EMBL" id="JAQQKX010000007">
    <property type="protein sequence ID" value="MDC7683692.1"/>
    <property type="molecule type" value="Genomic_DNA"/>
</dbReference>
<accession>A0ABT5HUV8</accession>
<evidence type="ECO:0000313" key="1">
    <source>
        <dbReference type="EMBL" id="MDC7683692.1"/>
    </source>
</evidence>
<sequence>MEADRLYQEATVWKLRKGESLPLLPLPTKSDQAYAAVLALEEKPNNRAYYYRTGIERGDLELAMAGLRFDTQYGLAQAPQDDFIIQGVYQMIANAYWELGTTFRSKDCLQLARLAFHWALSRSHGDAAAQRTDKSILADLVKLAEDRRALEAEA</sequence>
<proteinExistence type="predicted"/>
<reference evidence="1 2" key="1">
    <citation type="submission" date="2023-01" db="EMBL/GenBank/DDBJ databases">
        <title>Novel species of the genus Asticcacaulis isolated from rivers.</title>
        <authorList>
            <person name="Lu H."/>
        </authorList>
    </citation>
    <scope>NUCLEOTIDE SEQUENCE [LARGE SCALE GENOMIC DNA]</scope>
    <source>
        <strain evidence="1 2">BYS171W</strain>
    </source>
</reference>
<dbReference type="RefSeq" id="WP_272748157.1">
    <property type="nucleotide sequence ID" value="NZ_JAQQKX010000007.1"/>
</dbReference>
<evidence type="ECO:0008006" key="3">
    <source>
        <dbReference type="Google" id="ProtNLM"/>
    </source>
</evidence>
<comment type="caution">
    <text evidence="1">The sequence shown here is derived from an EMBL/GenBank/DDBJ whole genome shotgun (WGS) entry which is preliminary data.</text>
</comment>
<name>A0ABT5HUV8_9CAUL</name>